<reference evidence="15" key="1">
    <citation type="submission" date="2025-08" db="UniProtKB">
        <authorList>
            <consortium name="RefSeq"/>
        </authorList>
    </citation>
    <scope>IDENTIFICATION</scope>
</reference>
<feature type="region of interest" description="Disordered" evidence="11">
    <location>
        <begin position="1"/>
        <end position="29"/>
    </location>
</feature>
<dbReference type="GO" id="GO:0009897">
    <property type="term" value="C:external side of plasma membrane"/>
    <property type="evidence" value="ECO:0007669"/>
    <property type="project" value="TreeGrafter"/>
</dbReference>
<keyword evidence="5 12" id="KW-1133">Transmembrane helix</keyword>
<dbReference type="GO" id="GO:0031295">
    <property type="term" value="P:T cell costimulation"/>
    <property type="evidence" value="ECO:0007669"/>
    <property type="project" value="TreeGrafter"/>
</dbReference>
<dbReference type="Pfam" id="PF07686">
    <property type="entry name" value="V-set"/>
    <property type="match status" value="2"/>
</dbReference>
<evidence type="ECO:0000256" key="11">
    <source>
        <dbReference type="SAM" id="MobiDB-lite"/>
    </source>
</evidence>
<keyword evidence="9" id="KW-0325">Glycoprotein</keyword>
<dbReference type="GeneID" id="102210727"/>
<evidence type="ECO:0000256" key="7">
    <source>
        <dbReference type="ARBA" id="ARBA00023157"/>
    </source>
</evidence>
<dbReference type="SUPFAM" id="SSF48726">
    <property type="entry name" value="Immunoglobulin"/>
    <property type="match status" value="3"/>
</dbReference>
<dbReference type="InterPro" id="IPR036179">
    <property type="entry name" value="Ig-like_dom_sf"/>
</dbReference>
<accession>A0A9Y3VWD3</accession>
<sequence length="340" mass="39500">MWTSSDLDPKSVHQRREGGDDVRGQNQRYSRRTSMNRYAFIIKDFSLTLRKPTKTDSGNYTCSISAGGKERRLRDIQLQVKDQQVEVMVREGSQSVILPCNTTPDLPEDTAVEWTRSDLGLITVHEYSNRNDDIMTQDEVYRDRTKMNEDLLRTGDLSLTLKQPKVKDTGQYICTIYRDKDILRQKIVLQVKEQLSFWDAVLLFCLLVFLLIFLLPCVVLVLFHFMQYFMSVYMVEVDSGKESVRLPCKAIVGFLKDTRVEWTNRDNRKIHIYQNGSDQPGEQDEFYRARTKMKTNLLKTGDLSLTVEYPTDEDTNTYTCTVYSMKGDILLTKTVKLSVR</sequence>
<evidence type="ECO:0000256" key="8">
    <source>
        <dbReference type="ARBA" id="ARBA00023170"/>
    </source>
</evidence>
<dbReference type="SMART" id="SM00406">
    <property type="entry name" value="IGv"/>
    <property type="match status" value="2"/>
</dbReference>
<feature type="domain" description="Ig-like" evidence="13">
    <location>
        <begin position="216"/>
        <end position="338"/>
    </location>
</feature>
<evidence type="ECO:0000256" key="2">
    <source>
        <dbReference type="ARBA" id="ARBA00022475"/>
    </source>
</evidence>
<evidence type="ECO:0000256" key="1">
    <source>
        <dbReference type="ARBA" id="ARBA00004251"/>
    </source>
</evidence>
<feature type="domain" description="Ig-like" evidence="13">
    <location>
        <begin position="89"/>
        <end position="190"/>
    </location>
</feature>
<dbReference type="PANTHER" id="PTHR25466:SF14">
    <property type="entry name" value="BUTYROPHILIN SUBFAMILY 2 MEMBER A2-LIKE-RELATED"/>
    <property type="match status" value="1"/>
</dbReference>
<dbReference type="InterPro" id="IPR013783">
    <property type="entry name" value="Ig-like_fold"/>
</dbReference>
<protein>
    <submittedName>
        <fullName evidence="15">Uncharacterized protein LOC102210727</fullName>
    </submittedName>
</protein>
<keyword evidence="7" id="KW-1015">Disulfide bond</keyword>
<evidence type="ECO:0000259" key="13">
    <source>
        <dbReference type="PROSITE" id="PS50835"/>
    </source>
</evidence>
<evidence type="ECO:0000313" key="14">
    <source>
        <dbReference type="Proteomes" id="UP000695023"/>
    </source>
</evidence>
<evidence type="ECO:0000256" key="5">
    <source>
        <dbReference type="ARBA" id="ARBA00022989"/>
    </source>
</evidence>
<comment type="subcellular location">
    <subcellularLocation>
        <location evidence="1">Cell membrane</location>
        <topology evidence="1">Single-pass type I membrane protein</topology>
    </subcellularLocation>
</comment>
<dbReference type="InterPro" id="IPR051713">
    <property type="entry name" value="T-cell_Activation_Regulation"/>
</dbReference>
<keyword evidence="8" id="KW-0675">Receptor</keyword>
<keyword evidence="3 12" id="KW-0812">Transmembrane</keyword>
<dbReference type="RefSeq" id="XP_005755286.1">
    <property type="nucleotide sequence ID" value="XM_005755229.1"/>
</dbReference>
<keyword evidence="14" id="KW-1185">Reference proteome</keyword>
<evidence type="ECO:0000256" key="4">
    <source>
        <dbReference type="ARBA" id="ARBA00022729"/>
    </source>
</evidence>
<dbReference type="InterPro" id="IPR013106">
    <property type="entry name" value="Ig_V-set"/>
</dbReference>
<feature type="transmembrane region" description="Helical" evidence="12">
    <location>
        <begin position="200"/>
        <end position="225"/>
    </location>
</feature>
<evidence type="ECO:0000313" key="15">
    <source>
        <dbReference type="RefSeq" id="XP_005755286.1"/>
    </source>
</evidence>
<dbReference type="Proteomes" id="UP000695023">
    <property type="component" value="Unplaced"/>
</dbReference>
<dbReference type="GO" id="GO:0007166">
    <property type="term" value="P:cell surface receptor signaling pathway"/>
    <property type="evidence" value="ECO:0007669"/>
    <property type="project" value="TreeGrafter"/>
</dbReference>
<keyword evidence="6 12" id="KW-0472">Membrane</keyword>
<proteinExistence type="predicted"/>
<dbReference type="InterPro" id="IPR003599">
    <property type="entry name" value="Ig_sub"/>
</dbReference>
<evidence type="ECO:0000256" key="6">
    <source>
        <dbReference type="ARBA" id="ARBA00023136"/>
    </source>
</evidence>
<dbReference type="Gene3D" id="2.60.40.10">
    <property type="entry name" value="Immunoglobulins"/>
    <property type="match status" value="3"/>
</dbReference>
<keyword evidence="4" id="KW-0732">Signal</keyword>
<keyword evidence="2" id="KW-1003">Cell membrane</keyword>
<dbReference type="AlphaFoldDB" id="A0A9Y3VWD3"/>
<evidence type="ECO:0000256" key="9">
    <source>
        <dbReference type="ARBA" id="ARBA00023180"/>
    </source>
</evidence>
<keyword evidence="10" id="KW-0393">Immunoglobulin domain</keyword>
<evidence type="ECO:0000256" key="3">
    <source>
        <dbReference type="ARBA" id="ARBA00022692"/>
    </source>
</evidence>
<organism evidence="14 15">
    <name type="scientific">Pundamilia nyererei</name>
    <dbReference type="NCBI Taxonomy" id="303518"/>
    <lineage>
        <taxon>Eukaryota</taxon>
        <taxon>Metazoa</taxon>
        <taxon>Chordata</taxon>
        <taxon>Craniata</taxon>
        <taxon>Vertebrata</taxon>
        <taxon>Euteleostomi</taxon>
        <taxon>Actinopterygii</taxon>
        <taxon>Neopterygii</taxon>
        <taxon>Teleostei</taxon>
        <taxon>Neoteleostei</taxon>
        <taxon>Acanthomorphata</taxon>
        <taxon>Ovalentaria</taxon>
        <taxon>Cichlomorphae</taxon>
        <taxon>Cichliformes</taxon>
        <taxon>Cichlidae</taxon>
        <taxon>African cichlids</taxon>
        <taxon>Pseudocrenilabrinae</taxon>
        <taxon>Haplochromini</taxon>
        <taxon>Pundamilia</taxon>
    </lineage>
</organism>
<dbReference type="InterPro" id="IPR007110">
    <property type="entry name" value="Ig-like_dom"/>
</dbReference>
<dbReference type="PROSITE" id="PS50835">
    <property type="entry name" value="IG_LIKE"/>
    <property type="match status" value="2"/>
</dbReference>
<feature type="compositionally biased region" description="Basic and acidic residues" evidence="11">
    <location>
        <begin position="7"/>
        <end position="23"/>
    </location>
</feature>
<dbReference type="GO" id="GO:0006955">
    <property type="term" value="P:immune response"/>
    <property type="evidence" value="ECO:0007669"/>
    <property type="project" value="TreeGrafter"/>
</dbReference>
<evidence type="ECO:0000256" key="10">
    <source>
        <dbReference type="ARBA" id="ARBA00023319"/>
    </source>
</evidence>
<gene>
    <name evidence="15" type="primary">LOC102210727</name>
</gene>
<dbReference type="GO" id="GO:0042102">
    <property type="term" value="P:positive regulation of T cell proliferation"/>
    <property type="evidence" value="ECO:0007669"/>
    <property type="project" value="TreeGrafter"/>
</dbReference>
<name>A0A9Y3VWD3_9CICH</name>
<evidence type="ECO:0000256" key="12">
    <source>
        <dbReference type="SAM" id="Phobius"/>
    </source>
</evidence>
<dbReference type="SMART" id="SM00409">
    <property type="entry name" value="IG"/>
    <property type="match status" value="3"/>
</dbReference>
<dbReference type="GO" id="GO:0042130">
    <property type="term" value="P:negative regulation of T cell proliferation"/>
    <property type="evidence" value="ECO:0007669"/>
    <property type="project" value="TreeGrafter"/>
</dbReference>
<dbReference type="PANTHER" id="PTHR25466">
    <property type="entry name" value="T-LYMPHOCYTE ACTIVATION ANTIGEN"/>
    <property type="match status" value="1"/>
</dbReference>
<dbReference type="GO" id="GO:0071222">
    <property type="term" value="P:cellular response to lipopolysaccharide"/>
    <property type="evidence" value="ECO:0007669"/>
    <property type="project" value="TreeGrafter"/>
</dbReference>
<feature type="non-terminal residue" evidence="15">
    <location>
        <position position="340"/>
    </location>
</feature>